<name>A0ABS8TA60_DATST</name>
<sequence length="102" mass="11506">QRCIQLPTPRPYLYGWELKRKVSLINAVLRSILGLLLCVEPCKSMRLYRLFSKSLAGPALAANELAPYVPLRSLLRLGLAITTFFPFDAMTPTNQKSIILED</sequence>
<protein>
    <submittedName>
        <fullName evidence="1">Uncharacterized protein</fullName>
    </submittedName>
</protein>
<evidence type="ECO:0000313" key="2">
    <source>
        <dbReference type="Proteomes" id="UP000823775"/>
    </source>
</evidence>
<comment type="caution">
    <text evidence="1">The sequence shown here is derived from an EMBL/GenBank/DDBJ whole genome shotgun (WGS) entry which is preliminary data.</text>
</comment>
<dbReference type="EMBL" id="JACEIK010001232">
    <property type="protein sequence ID" value="MCD7467477.1"/>
    <property type="molecule type" value="Genomic_DNA"/>
</dbReference>
<dbReference type="Proteomes" id="UP000823775">
    <property type="component" value="Unassembled WGS sequence"/>
</dbReference>
<accession>A0ABS8TA60</accession>
<keyword evidence="2" id="KW-1185">Reference proteome</keyword>
<evidence type="ECO:0000313" key="1">
    <source>
        <dbReference type="EMBL" id="MCD7467477.1"/>
    </source>
</evidence>
<feature type="non-terminal residue" evidence="1">
    <location>
        <position position="1"/>
    </location>
</feature>
<organism evidence="1 2">
    <name type="scientific">Datura stramonium</name>
    <name type="common">Jimsonweed</name>
    <name type="synonym">Common thornapple</name>
    <dbReference type="NCBI Taxonomy" id="4076"/>
    <lineage>
        <taxon>Eukaryota</taxon>
        <taxon>Viridiplantae</taxon>
        <taxon>Streptophyta</taxon>
        <taxon>Embryophyta</taxon>
        <taxon>Tracheophyta</taxon>
        <taxon>Spermatophyta</taxon>
        <taxon>Magnoliopsida</taxon>
        <taxon>eudicotyledons</taxon>
        <taxon>Gunneridae</taxon>
        <taxon>Pentapetalae</taxon>
        <taxon>asterids</taxon>
        <taxon>lamiids</taxon>
        <taxon>Solanales</taxon>
        <taxon>Solanaceae</taxon>
        <taxon>Solanoideae</taxon>
        <taxon>Datureae</taxon>
        <taxon>Datura</taxon>
    </lineage>
</organism>
<gene>
    <name evidence="1" type="ORF">HAX54_004930</name>
</gene>
<proteinExistence type="predicted"/>
<reference evidence="1 2" key="1">
    <citation type="journal article" date="2021" name="BMC Genomics">
        <title>Datura genome reveals duplications of psychoactive alkaloid biosynthetic genes and high mutation rate following tissue culture.</title>
        <authorList>
            <person name="Rajewski A."/>
            <person name="Carter-House D."/>
            <person name="Stajich J."/>
            <person name="Litt A."/>
        </authorList>
    </citation>
    <scope>NUCLEOTIDE SEQUENCE [LARGE SCALE GENOMIC DNA]</scope>
    <source>
        <strain evidence="1">AR-01</strain>
    </source>
</reference>